<dbReference type="Gene3D" id="3.40.50.300">
    <property type="entry name" value="P-loop containing nucleotide triphosphate hydrolases"/>
    <property type="match status" value="1"/>
</dbReference>
<dbReference type="PANTHER" id="PTHR10695">
    <property type="entry name" value="DEPHOSPHO-COA KINASE-RELATED"/>
    <property type="match status" value="1"/>
</dbReference>
<dbReference type="NCBIfam" id="NF001985">
    <property type="entry name" value="PRK00777.1"/>
    <property type="match status" value="1"/>
</dbReference>
<dbReference type="InterPro" id="IPR001977">
    <property type="entry name" value="Depp_CoAkinase"/>
</dbReference>
<dbReference type="GO" id="GO:0016301">
    <property type="term" value="F:kinase activity"/>
    <property type="evidence" value="ECO:0007669"/>
    <property type="project" value="UniProtKB-KW"/>
</dbReference>
<name>A0ABN7AXF5_9HEMI</name>
<reference evidence="4 5" key="1">
    <citation type="submission" date="2023-09" db="EMBL/GenBank/DDBJ databases">
        <title>Nesidiocoris tenuis whole genome shotgun sequence.</title>
        <authorList>
            <person name="Shibata T."/>
            <person name="Shimoda M."/>
            <person name="Kobayashi T."/>
            <person name="Uehara T."/>
        </authorList>
    </citation>
    <scope>NUCLEOTIDE SEQUENCE [LARGE SCALE GENOMIC DNA]</scope>
    <source>
        <strain evidence="4 5">Japan</strain>
    </source>
</reference>
<evidence type="ECO:0000256" key="1">
    <source>
        <dbReference type="ARBA" id="ARBA00022741"/>
    </source>
</evidence>
<dbReference type="CDD" id="cd02022">
    <property type="entry name" value="DPCK"/>
    <property type="match status" value="1"/>
</dbReference>
<sequence>MEVMMRKTGMLICTNPSKFVKFIPQIEKRIDTTLYIQFMPKNQIPLFGNHESSLTLLRGPKFSSTVQQLYKNCVCLNMDVQVLLGGIVGMGNLPKIPTKKVVEVVYFDVDLNLELMEGFIRNRLVNCAPNCEPVALVDNCDEPRSEADGRDCDGYDDSDVACNNVALGGTFDRLHTGHKMLLSEAALMSRKRLLVGLTDVEMLKSKTLWELIEPYNDRERKLREFLEDVQPGLEIEIVPLNDIYGPTKDDPTLEMLVVSQETLKGGQKVNEVRMKNGLNPLTIREIKLVNEEIRCWELEEEKISSSNGRLRLLGTLLRNPENKPHLPPFPYVIGLTGGIASGKTSVGKRLAALNAAVIDADTVAHNIYEKSQPAYSLIVEEFGEKILDDQTLEIDRKKLGEIVFSDKEKLEKLNRILWPLILKKCDELVAKAASEGYKIVVIEASLLVEAGWDKDCHEVWACLIPVPEAIKRIQERNKLSLEQATLRVNSQISNSERISRANVVLCTLWPPEYTDLQVEKAWEALQKRLPATPVS</sequence>
<accession>A0ABN7AXF5</accession>
<dbReference type="Gene3D" id="3.40.50.620">
    <property type="entry name" value="HUPs"/>
    <property type="match status" value="1"/>
</dbReference>
<evidence type="ECO:0000313" key="5">
    <source>
        <dbReference type="Proteomes" id="UP001307889"/>
    </source>
</evidence>
<keyword evidence="1" id="KW-0547">Nucleotide-binding</keyword>
<protein>
    <submittedName>
        <fullName evidence="4">Dephospho-CoA kinase</fullName>
    </submittedName>
</protein>
<dbReference type="PANTHER" id="PTHR10695:SF46">
    <property type="entry name" value="BIFUNCTIONAL COENZYME A SYNTHASE-RELATED"/>
    <property type="match status" value="1"/>
</dbReference>
<dbReference type="SUPFAM" id="SSF52374">
    <property type="entry name" value="Nucleotidylyl transferase"/>
    <property type="match status" value="1"/>
</dbReference>
<dbReference type="Proteomes" id="UP001307889">
    <property type="component" value="Chromosome 7"/>
</dbReference>
<dbReference type="InterPro" id="IPR004821">
    <property type="entry name" value="Cyt_trans-like"/>
</dbReference>
<dbReference type="SUPFAM" id="SSF52540">
    <property type="entry name" value="P-loop containing nucleoside triphosphate hydrolases"/>
    <property type="match status" value="1"/>
</dbReference>
<keyword evidence="4" id="KW-0418">Kinase</keyword>
<dbReference type="CDD" id="cd02164">
    <property type="entry name" value="PPAT_CoAS"/>
    <property type="match status" value="1"/>
</dbReference>
<proteinExistence type="inferred from homology"/>
<dbReference type="PROSITE" id="PS51219">
    <property type="entry name" value="DPCK"/>
    <property type="match status" value="1"/>
</dbReference>
<gene>
    <name evidence="4" type="ORF">NTJ_09650</name>
</gene>
<dbReference type="InterPro" id="IPR014729">
    <property type="entry name" value="Rossmann-like_a/b/a_fold"/>
</dbReference>
<evidence type="ECO:0000313" key="4">
    <source>
        <dbReference type="EMBL" id="BES96837.1"/>
    </source>
</evidence>
<dbReference type="Pfam" id="PF01467">
    <property type="entry name" value="CTP_transf_like"/>
    <property type="match status" value="1"/>
</dbReference>
<evidence type="ECO:0000259" key="3">
    <source>
        <dbReference type="Pfam" id="PF01467"/>
    </source>
</evidence>
<feature type="domain" description="Cytidyltransferase-like" evidence="3">
    <location>
        <begin position="167"/>
        <end position="307"/>
    </location>
</feature>
<dbReference type="InterPro" id="IPR027417">
    <property type="entry name" value="P-loop_NTPase"/>
</dbReference>
<evidence type="ECO:0000256" key="2">
    <source>
        <dbReference type="ARBA" id="ARBA00022840"/>
    </source>
</evidence>
<dbReference type="EMBL" id="AP028915">
    <property type="protein sequence ID" value="BES96837.1"/>
    <property type="molecule type" value="Genomic_DNA"/>
</dbReference>
<dbReference type="Pfam" id="PF01121">
    <property type="entry name" value="CoaE"/>
    <property type="match status" value="1"/>
</dbReference>
<dbReference type="NCBIfam" id="TIGR00152">
    <property type="entry name" value="dephospho-CoA kinase"/>
    <property type="match status" value="1"/>
</dbReference>
<keyword evidence="4" id="KW-0808">Transferase</keyword>
<organism evidence="4 5">
    <name type="scientific">Nesidiocoris tenuis</name>
    <dbReference type="NCBI Taxonomy" id="355587"/>
    <lineage>
        <taxon>Eukaryota</taxon>
        <taxon>Metazoa</taxon>
        <taxon>Ecdysozoa</taxon>
        <taxon>Arthropoda</taxon>
        <taxon>Hexapoda</taxon>
        <taxon>Insecta</taxon>
        <taxon>Pterygota</taxon>
        <taxon>Neoptera</taxon>
        <taxon>Paraneoptera</taxon>
        <taxon>Hemiptera</taxon>
        <taxon>Heteroptera</taxon>
        <taxon>Panheteroptera</taxon>
        <taxon>Cimicomorpha</taxon>
        <taxon>Miridae</taxon>
        <taxon>Dicyphina</taxon>
        <taxon>Nesidiocoris</taxon>
    </lineage>
</organism>
<keyword evidence="2" id="KW-0067">ATP-binding</keyword>
<keyword evidence="5" id="KW-1185">Reference proteome</keyword>
<dbReference type="HAMAP" id="MF_00376">
    <property type="entry name" value="Dephospho_CoA_kinase"/>
    <property type="match status" value="1"/>
</dbReference>